<dbReference type="Gene3D" id="3.40.50.2300">
    <property type="match status" value="1"/>
</dbReference>
<name>A0AAN5CV72_9BILA</name>
<dbReference type="InterPro" id="IPR036085">
    <property type="entry name" value="PAZ_dom_sf"/>
</dbReference>
<dbReference type="SMART" id="SM00950">
    <property type="entry name" value="Piwi"/>
    <property type="match status" value="1"/>
</dbReference>
<gene>
    <name evidence="2" type="ORF">PMAYCL1PPCAC_21305</name>
</gene>
<feature type="domain" description="Piwi" evidence="1">
    <location>
        <begin position="196"/>
        <end position="531"/>
    </location>
</feature>
<comment type="caution">
    <text evidence="2">The sequence shown here is derived from an EMBL/GenBank/DDBJ whole genome shotgun (WGS) entry which is preliminary data.</text>
</comment>
<dbReference type="Proteomes" id="UP001328107">
    <property type="component" value="Unassembled WGS sequence"/>
</dbReference>
<dbReference type="PROSITE" id="PS50822">
    <property type="entry name" value="PIWI"/>
    <property type="match status" value="1"/>
</dbReference>
<reference evidence="3" key="1">
    <citation type="submission" date="2022-10" db="EMBL/GenBank/DDBJ databases">
        <title>Genome assembly of Pristionchus species.</title>
        <authorList>
            <person name="Yoshida K."/>
            <person name="Sommer R.J."/>
        </authorList>
    </citation>
    <scope>NUCLEOTIDE SEQUENCE [LARGE SCALE GENOMIC DNA]</scope>
    <source>
        <strain evidence="3">RS5460</strain>
    </source>
</reference>
<evidence type="ECO:0000313" key="2">
    <source>
        <dbReference type="EMBL" id="GMR51110.1"/>
    </source>
</evidence>
<dbReference type="Pfam" id="PF02171">
    <property type="entry name" value="Piwi"/>
    <property type="match status" value="1"/>
</dbReference>
<dbReference type="GO" id="GO:0003676">
    <property type="term" value="F:nucleic acid binding"/>
    <property type="evidence" value="ECO:0007669"/>
    <property type="project" value="InterPro"/>
</dbReference>
<proteinExistence type="predicted"/>
<dbReference type="Gene3D" id="3.30.420.10">
    <property type="entry name" value="Ribonuclease H-like superfamily/Ribonuclease H"/>
    <property type="match status" value="1"/>
</dbReference>
<dbReference type="SUPFAM" id="SSF53098">
    <property type="entry name" value="Ribonuclease H-like"/>
    <property type="match status" value="1"/>
</dbReference>
<evidence type="ECO:0000313" key="3">
    <source>
        <dbReference type="Proteomes" id="UP001328107"/>
    </source>
</evidence>
<dbReference type="InterPro" id="IPR036397">
    <property type="entry name" value="RNaseH_sf"/>
</dbReference>
<dbReference type="PANTHER" id="PTHR22891">
    <property type="entry name" value="EUKARYOTIC TRANSLATION INITIATION FACTOR 2C"/>
    <property type="match status" value="1"/>
</dbReference>
<dbReference type="InterPro" id="IPR003165">
    <property type="entry name" value="Piwi"/>
</dbReference>
<keyword evidence="3" id="KW-1185">Reference proteome</keyword>
<protein>
    <recommendedName>
        <fullName evidence="1">Piwi domain-containing protein</fullName>
    </recommendedName>
</protein>
<evidence type="ECO:0000259" key="1">
    <source>
        <dbReference type="PROSITE" id="PS50822"/>
    </source>
</evidence>
<sequence>RHGDLPGVIDKVKENVYPPELLEVAPNQRVKGTQATKETVDTIIKVAAIKPEERQRQTQHLAKLLQLSSRSTTQLGVSIPANQQQLEVPARTLPPVSLQGGARDTLSGPSWRGSPKFVVGAAVQKWAALLIYNSHAQFPRDPVVVFNGFIQMMVSSGRARGMHMPEPAVKDKFDVRSNVESAITETIKKAAEAGCEFILVISDKDVRRHDQLKHEELMYRITTQEVTLQVAAKVVNERKMQTLENILLKTNAKMRGINHVLADDKSVIHSFSTCFMGIFVQAPSRMSAREIEEGARPSMPAVIGMSVNNGYADSNEEARREAAGKQYFTTRWQYAHPVEWKKGELQRDTMKKMVKEALKLFNGNRERIPERVIVYRGGICEGQFPYIASVERDLFQEAFDELRKDYNPNLIIIGATKDHNERFFYKEFPRSVPGQRLVDTNLPAGTVVDTVAVNPELNEFFLQSHKTLQGTAKATKYTILHETSSELNMDKIQQMTHSLCHLHQVVNSTTSIPTPLYVAEESAKRGVNLYHHQRAASDGYNLDEVNTALGSGDCSARINA</sequence>
<dbReference type="AlphaFoldDB" id="A0AAN5CV72"/>
<feature type="non-terminal residue" evidence="2">
    <location>
        <position position="1"/>
    </location>
</feature>
<dbReference type="InterPro" id="IPR012337">
    <property type="entry name" value="RNaseH-like_sf"/>
</dbReference>
<dbReference type="EMBL" id="BTRK01000005">
    <property type="protein sequence ID" value="GMR51110.1"/>
    <property type="molecule type" value="Genomic_DNA"/>
</dbReference>
<dbReference type="SUPFAM" id="SSF101690">
    <property type="entry name" value="PAZ domain"/>
    <property type="match status" value="1"/>
</dbReference>
<organism evidence="2 3">
    <name type="scientific">Pristionchus mayeri</name>
    <dbReference type="NCBI Taxonomy" id="1317129"/>
    <lineage>
        <taxon>Eukaryota</taxon>
        <taxon>Metazoa</taxon>
        <taxon>Ecdysozoa</taxon>
        <taxon>Nematoda</taxon>
        <taxon>Chromadorea</taxon>
        <taxon>Rhabditida</taxon>
        <taxon>Rhabditina</taxon>
        <taxon>Diplogasteromorpha</taxon>
        <taxon>Diplogasteroidea</taxon>
        <taxon>Neodiplogasteridae</taxon>
        <taxon>Pristionchus</taxon>
    </lineage>
</organism>
<accession>A0AAN5CV72</accession>